<evidence type="ECO:0000256" key="4">
    <source>
        <dbReference type="ARBA" id="ARBA00023136"/>
    </source>
</evidence>
<evidence type="ECO:0000256" key="1">
    <source>
        <dbReference type="ARBA" id="ARBA00004141"/>
    </source>
</evidence>
<reference evidence="6 7" key="1">
    <citation type="journal article" date="2021" name="Sci. Rep.">
        <title>The genome of the diatom Chaetoceros tenuissimus carries an ancient integrated fragment of an extant virus.</title>
        <authorList>
            <person name="Hongo Y."/>
            <person name="Kimura K."/>
            <person name="Takaki Y."/>
            <person name="Yoshida Y."/>
            <person name="Baba S."/>
            <person name="Kobayashi G."/>
            <person name="Nagasaki K."/>
            <person name="Hano T."/>
            <person name="Tomaru Y."/>
        </authorList>
    </citation>
    <scope>NUCLEOTIDE SEQUENCE [LARGE SCALE GENOMIC DNA]</scope>
    <source>
        <strain evidence="6 7">NIES-3715</strain>
    </source>
</reference>
<organism evidence="6 7">
    <name type="scientific">Chaetoceros tenuissimus</name>
    <dbReference type="NCBI Taxonomy" id="426638"/>
    <lineage>
        <taxon>Eukaryota</taxon>
        <taxon>Sar</taxon>
        <taxon>Stramenopiles</taxon>
        <taxon>Ochrophyta</taxon>
        <taxon>Bacillariophyta</taxon>
        <taxon>Coscinodiscophyceae</taxon>
        <taxon>Chaetocerotophycidae</taxon>
        <taxon>Chaetocerotales</taxon>
        <taxon>Chaetocerotaceae</taxon>
        <taxon>Chaetoceros</taxon>
    </lineage>
</organism>
<evidence type="ECO:0000256" key="2">
    <source>
        <dbReference type="ARBA" id="ARBA00022692"/>
    </source>
</evidence>
<feature type="transmembrane region" description="Helical" evidence="5">
    <location>
        <begin position="233"/>
        <end position="258"/>
    </location>
</feature>
<sequence length="424" mass="48198">MAIDEIDEEDNMIAFTKAGVILPTTSGSLSFVSSCLIMITILRSKQNTPYHRIMFFMSFWDSIASLSMALTTIPMPKDVEYDYAGPSYGNITTCEAQAFVIVLSSGLVLLSSILLSIYYICTIRYNISQAVFQKYTEPIFLLIAIPISLSQPIIFFMKDAFNPSPYDSFCLIDVYPRECLINEEMECLRGSKDIDELHLYLMTIPVAIQIAILIMAMLLIVHTSCVQKEDTKFGIAVQAIMYIIACLLTWGSASLYSLTESSSWSILSLLFFPLQGFLNLMIFMFHKIYAYKTFNNTLISTMDAVKLFFVRPDNFQDQYISGIEKVLTLNEVRKIQERMQRQEIFEEDVGSDLPSRAQSSKLSQGMVASVELSPQISASGDSKWDAIWSMSEDISKREIDSYIRRNQDLSIEDEVDTRFSYKPE</sequence>
<proteinExistence type="predicted"/>
<dbReference type="EMBL" id="BLLK01000077">
    <property type="protein sequence ID" value="GFH62093.1"/>
    <property type="molecule type" value="Genomic_DNA"/>
</dbReference>
<evidence type="ECO:0000313" key="7">
    <source>
        <dbReference type="Proteomes" id="UP001054902"/>
    </source>
</evidence>
<dbReference type="GO" id="GO:0005886">
    <property type="term" value="C:plasma membrane"/>
    <property type="evidence" value="ECO:0007669"/>
    <property type="project" value="TreeGrafter"/>
</dbReference>
<feature type="transmembrane region" description="Helical" evidence="5">
    <location>
        <begin position="96"/>
        <end position="119"/>
    </location>
</feature>
<dbReference type="PANTHER" id="PTHR23112">
    <property type="entry name" value="G PROTEIN-COUPLED RECEPTOR 157-RELATED"/>
    <property type="match status" value="1"/>
</dbReference>
<keyword evidence="2 5" id="KW-0812">Transmembrane</keyword>
<keyword evidence="4 5" id="KW-0472">Membrane</keyword>
<dbReference type="PANTHER" id="PTHR23112:SF0">
    <property type="entry name" value="TRANSMEMBRANE PROTEIN 116"/>
    <property type="match status" value="1"/>
</dbReference>
<dbReference type="GO" id="GO:0004930">
    <property type="term" value="F:G protein-coupled receptor activity"/>
    <property type="evidence" value="ECO:0007669"/>
    <property type="project" value="TreeGrafter"/>
</dbReference>
<keyword evidence="7" id="KW-1185">Reference proteome</keyword>
<dbReference type="Proteomes" id="UP001054902">
    <property type="component" value="Unassembled WGS sequence"/>
</dbReference>
<keyword evidence="3 5" id="KW-1133">Transmembrane helix</keyword>
<evidence type="ECO:0000313" key="6">
    <source>
        <dbReference type="EMBL" id="GFH62093.1"/>
    </source>
</evidence>
<gene>
    <name evidence="6" type="ORF">CTEN210_18569</name>
</gene>
<evidence type="ECO:0000256" key="5">
    <source>
        <dbReference type="SAM" id="Phobius"/>
    </source>
</evidence>
<feature type="transmembrane region" description="Helical" evidence="5">
    <location>
        <begin position="139"/>
        <end position="157"/>
    </location>
</feature>
<feature type="transmembrane region" description="Helical" evidence="5">
    <location>
        <begin position="20"/>
        <end position="42"/>
    </location>
</feature>
<comment type="subcellular location">
    <subcellularLocation>
        <location evidence="1">Membrane</location>
        <topology evidence="1">Multi-pass membrane protein</topology>
    </subcellularLocation>
</comment>
<protein>
    <submittedName>
        <fullName evidence="6">Uncharacterized protein</fullName>
    </submittedName>
</protein>
<dbReference type="GO" id="GO:0007189">
    <property type="term" value="P:adenylate cyclase-activating G protein-coupled receptor signaling pathway"/>
    <property type="evidence" value="ECO:0007669"/>
    <property type="project" value="TreeGrafter"/>
</dbReference>
<feature type="transmembrane region" description="Helical" evidence="5">
    <location>
        <begin position="199"/>
        <end position="221"/>
    </location>
</feature>
<dbReference type="AlphaFoldDB" id="A0AAD3DCY1"/>
<name>A0AAD3DCY1_9STRA</name>
<accession>A0AAD3DCY1</accession>
<feature type="transmembrane region" description="Helical" evidence="5">
    <location>
        <begin position="54"/>
        <end position="76"/>
    </location>
</feature>
<feature type="transmembrane region" description="Helical" evidence="5">
    <location>
        <begin position="264"/>
        <end position="285"/>
    </location>
</feature>
<comment type="caution">
    <text evidence="6">The sequence shown here is derived from an EMBL/GenBank/DDBJ whole genome shotgun (WGS) entry which is preliminary data.</text>
</comment>
<evidence type="ECO:0000256" key="3">
    <source>
        <dbReference type="ARBA" id="ARBA00022989"/>
    </source>
</evidence>